<gene>
    <name evidence="2" type="ORF">EYF80_011318</name>
</gene>
<feature type="compositionally biased region" description="Low complexity" evidence="1">
    <location>
        <begin position="114"/>
        <end position="130"/>
    </location>
</feature>
<dbReference type="AlphaFoldDB" id="A0A4Z2ILK2"/>
<evidence type="ECO:0000256" key="1">
    <source>
        <dbReference type="SAM" id="MobiDB-lite"/>
    </source>
</evidence>
<reference evidence="2 3" key="1">
    <citation type="submission" date="2019-03" db="EMBL/GenBank/DDBJ databases">
        <title>First draft genome of Liparis tanakae, snailfish: a comprehensive survey of snailfish specific genes.</title>
        <authorList>
            <person name="Kim W."/>
            <person name="Song I."/>
            <person name="Jeong J.-H."/>
            <person name="Kim D."/>
            <person name="Kim S."/>
            <person name="Ryu S."/>
            <person name="Song J.Y."/>
            <person name="Lee S.K."/>
        </authorList>
    </citation>
    <scope>NUCLEOTIDE SEQUENCE [LARGE SCALE GENOMIC DNA]</scope>
    <source>
        <tissue evidence="2">Muscle</tissue>
    </source>
</reference>
<evidence type="ECO:0000313" key="3">
    <source>
        <dbReference type="Proteomes" id="UP000314294"/>
    </source>
</evidence>
<keyword evidence="3" id="KW-1185">Reference proteome</keyword>
<feature type="region of interest" description="Disordered" evidence="1">
    <location>
        <begin position="97"/>
        <end position="130"/>
    </location>
</feature>
<evidence type="ECO:0000313" key="2">
    <source>
        <dbReference type="EMBL" id="TNN78334.1"/>
    </source>
</evidence>
<comment type="caution">
    <text evidence="2">The sequence shown here is derived from an EMBL/GenBank/DDBJ whole genome shotgun (WGS) entry which is preliminary data.</text>
</comment>
<sequence length="130" mass="13430">MADAATQLCQYCVVARSSPAAPLPSALFWLSILWVIPATGGSTGLAKGPNHLLRGSHDLSDVPSSLFPFPRLLDEGEPEADVLHRQDEERSVCVAEGEGLGEQPMGNSHRVQRADAGTAASAAAAGGPDG</sequence>
<accession>A0A4Z2ILK2</accession>
<dbReference type="Proteomes" id="UP000314294">
    <property type="component" value="Unassembled WGS sequence"/>
</dbReference>
<dbReference type="EMBL" id="SRLO01000074">
    <property type="protein sequence ID" value="TNN78334.1"/>
    <property type="molecule type" value="Genomic_DNA"/>
</dbReference>
<name>A0A4Z2ILK2_9TELE</name>
<proteinExistence type="predicted"/>
<organism evidence="2 3">
    <name type="scientific">Liparis tanakae</name>
    <name type="common">Tanaka's snailfish</name>
    <dbReference type="NCBI Taxonomy" id="230148"/>
    <lineage>
        <taxon>Eukaryota</taxon>
        <taxon>Metazoa</taxon>
        <taxon>Chordata</taxon>
        <taxon>Craniata</taxon>
        <taxon>Vertebrata</taxon>
        <taxon>Euteleostomi</taxon>
        <taxon>Actinopterygii</taxon>
        <taxon>Neopterygii</taxon>
        <taxon>Teleostei</taxon>
        <taxon>Neoteleostei</taxon>
        <taxon>Acanthomorphata</taxon>
        <taxon>Eupercaria</taxon>
        <taxon>Perciformes</taxon>
        <taxon>Cottioidei</taxon>
        <taxon>Cottales</taxon>
        <taxon>Liparidae</taxon>
        <taxon>Liparis</taxon>
    </lineage>
</organism>
<protein>
    <submittedName>
        <fullName evidence="2">Uncharacterized protein</fullName>
    </submittedName>
</protein>